<dbReference type="OrthoDB" id="1939300at2759"/>
<feature type="region of interest" description="Disordered" evidence="1">
    <location>
        <begin position="1"/>
        <end position="27"/>
    </location>
</feature>
<reference evidence="2 3" key="1">
    <citation type="journal article" date="2018" name="Mol. Plant">
        <title>The genome of Artemisia annua provides insight into the evolution of Asteraceae family and artemisinin biosynthesis.</title>
        <authorList>
            <person name="Shen Q."/>
            <person name="Zhang L."/>
            <person name="Liao Z."/>
            <person name="Wang S."/>
            <person name="Yan T."/>
            <person name="Shi P."/>
            <person name="Liu M."/>
            <person name="Fu X."/>
            <person name="Pan Q."/>
            <person name="Wang Y."/>
            <person name="Lv Z."/>
            <person name="Lu X."/>
            <person name="Zhang F."/>
            <person name="Jiang W."/>
            <person name="Ma Y."/>
            <person name="Chen M."/>
            <person name="Hao X."/>
            <person name="Li L."/>
            <person name="Tang Y."/>
            <person name="Lv G."/>
            <person name="Zhou Y."/>
            <person name="Sun X."/>
            <person name="Brodelius P.E."/>
            <person name="Rose J.K.C."/>
            <person name="Tang K."/>
        </authorList>
    </citation>
    <scope>NUCLEOTIDE SEQUENCE [LARGE SCALE GENOMIC DNA]</scope>
    <source>
        <strain evidence="3">cv. Huhao1</strain>
        <tissue evidence="2">Leaf</tissue>
    </source>
</reference>
<organism evidence="2 3">
    <name type="scientific">Artemisia annua</name>
    <name type="common">Sweet wormwood</name>
    <dbReference type="NCBI Taxonomy" id="35608"/>
    <lineage>
        <taxon>Eukaryota</taxon>
        <taxon>Viridiplantae</taxon>
        <taxon>Streptophyta</taxon>
        <taxon>Embryophyta</taxon>
        <taxon>Tracheophyta</taxon>
        <taxon>Spermatophyta</taxon>
        <taxon>Magnoliopsida</taxon>
        <taxon>eudicotyledons</taxon>
        <taxon>Gunneridae</taxon>
        <taxon>Pentapetalae</taxon>
        <taxon>asterids</taxon>
        <taxon>campanulids</taxon>
        <taxon>Asterales</taxon>
        <taxon>Asteraceae</taxon>
        <taxon>Asteroideae</taxon>
        <taxon>Anthemideae</taxon>
        <taxon>Artemisiinae</taxon>
        <taxon>Artemisia</taxon>
    </lineage>
</organism>
<dbReference type="PANTHER" id="PTHR31286">
    <property type="entry name" value="GLYCINE-RICH CELL WALL STRUCTURAL PROTEIN 1.8-LIKE"/>
    <property type="match status" value="1"/>
</dbReference>
<feature type="region of interest" description="Disordered" evidence="1">
    <location>
        <begin position="604"/>
        <end position="687"/>
    </location>
</feature>
<dbReference type="Proteomes" id="UP000245207">
    <property type="component" value="Unassembled WGS sequence"/>
</dbReference>
<evidence type="ECO:0000313" key="2">
    <source>
        <dbReference type="EMBL" id="PWA58130.1"/>
    </source>
</evidence>
<comment type="caution">
    <text evidence="2">The sequence shown here is derived from an EMBL/GenBank/DDBJ whole genome shotgun (WGS) entry which is preliminary data.</text>
</comment>
<dbReference type="PROSITE" id="PS00129">
    <property type="entry name" value="GLYCOSYL_HYDROL_F31_1"/>
    <property type="match status" value="1"/>
</dbReference>
<feature type="compositionally biased region" description="Polar residues" evidence="1">
    <location>
        <begin position="623"/>
        <end position="644"/>
    </location>
</feature>
<dbReference type="InterPro" id="IPR040256">
    <property type="entry name" value="At4g02000-like"/>
</dbReference>
<feature type="compositionally biased region" description="Polar residues" evidence="1">
    <location>
        <begin position="656"/>
        <end position="687"/>
    </location>
</feature>
<name>A0A2U1MA35_ARTAN</name>
<gene>
    <name evidence="2" type="ORF">CTI12_AA396760</name>
</gene>
<dbReference type="EMBL" id="PKPP01005983">
    <property type="protein sequence ID" value="PWA58130.1"/>
    <property type="molecule type" value="Genomic_DNA"/>
</dbReference>
<evidence type="ECO:0000313" key="3">
    <source>
        <dbReference type="Proteomes" id="UP000245207"/>
    </source>
</evidence>
<dbReference type="STRING" id="35608.A0A2U1MA35"/>
<proteinExistence type="predicted"/>
<protein>
    <submittedName>
        <fullName evidence="2">Uncharacterized protein</fullName>
    </submittedName>
</protein>
<feature type="region of interest" description="Disordered" evidence="1">
    <location>
        <begin position="58"/>
        <end position="86"/>
    </location>
</feature>
<keyword evidence="3" id="KW-1185">Reference proteome</keyword>
<dbReference type="PANTHER" id="PTHR31286:SF180">
    <property type="entry name" value="OS10G0362600 PROTEIN"/>
    <property type="match status" value="1"/>
</dbReference>
<sequence>MSPDKVHLSKSNVPLPKMKEGKARRHRHGIRIKVSSPGSASVGAGSILRNHHLLKTTVKSRKRNESSPIDNKGAKRVIKSPNSDVEGSNMVSNLMAGSIDSNLSFEMGSTFDNKSASKLVDSSVKACGKNVIDPSNIVNGNDGSFINLPLDVSPIQCRQSSPVARNCGLETSFDTPSAGDVVSISSCGTGGRDGIVGAKTGLVCGEGIAGPNVRNEHTSMEGVVNAGGVSSNNMNGIACNKVGMDFEFGKSDSGKGILNKPSVPLLKVQFGSNVLGNPFIKNAATTSYKSNWSAGFGNAFGSTILSNQYSVVADRFAEKLKKGTEEMALKMEYTPGSVTVQENGNRRIKFSAEEVYKGGQTCSLQLYGYFVGTSMDYRVGMKSVLDSRPWMVQNVPIVLNLWEPGIWLDMSEPTTIPIWVCVYNIPMELCNGNGIGKIMSGVGRPMLMDKMTKERCLKKAGKLDFARVLVGVSAEEELPNVLEISYPPLGNRPARVGKLDVKYQWKPPLCTHCKTFGHSTISCKNRPRTQEELAAHVIKEAIRVQVPVGSKGKDVVVDEEGFSTVGKKNRSVVNNNTNGMSTKTLNVQNTHNTTRSGVVYGVQSTNAQGLGKKNAAPTKKNKGNTSNMQSGKGRSNGLQGNGYSKQGLYQVKGNKLSASKSSNGAQNGNSKMSGGVNPTKNLQQISKDPNFKPRVLIRGSGSTRNPNKVVEESIPLSNTFAVLIDDEMLESCNSGEKKTQEEYDKEWPKLRSEVDVFMQADDEDDVDSECEGIAKDMRPEYDVNAASNIENDATPSFIVSNGD</sequence>
<dbReference type="AlphaFoldDB" id="A0A2U1MA35"/>
<accession>A0A2U1MA35</accession>
<evidence type="ECO:0000256" key="1">
    <source>
        <dbReference type="SAM" id="MobiDB-lite"/>
    </source>
</evidence>
<dbReference type="InterPro" id="IPR030458">
    <property type="entry name" value="Glyco_hydro_31_AS"/>
</dbReference>